<dbReference type="InterPro" id="IPR017938">
    <property type="entry name" value="Riboflavin_synthase-like_b-brl"/>
</dbReference>
<evidence type="ECO:0000256" key="2">
    <source>
        <dbReference type="ARBA" id="ARBA00022630"/>
    </source>
</evidence>
<feature type="domain" description="2Fe-2S ferredoxin-type" evidence="9">
    <location>
        <begin position="256"/>
        <end position="346"/>
    </location>
</feature>
<evidence type="ECO:0000256" key="3">
    <source>
        <dbReference type="ARBA" id="ARBA00022714"/>
    </source>
</evidence>
<dbReference type="InterPro" id="IPR050415">
    <property type="entry name" value="MRET"/>
</dbReference>
<keyword evidence="4" id="KW-0479">Metal-binding</keyword>
<dbReference type="GO" id="GO:0050660">
    <property type="term" value="F:flavin adenine dinucleotide binding"/>
    <property type="evidence" value="ECO:0007669"/>
    <property type="project" value="TreeGrafter"/>
</dbReference>
<comment type="cofactor">
    <cofactor evidence="1">
        <name>FAD</name>
        <dbReference type="ChEBI" id="CHEBI:57692"/>
    </cofactor>
</comment>
<evidence type="ECO:0000256" key="5">
    <source>
        <dbReference type="ARBA" id="ARBA00022827"/>
    </source>
</evidence>
<sequence>MLLTVKDIIPETKDTVSVILKNNLFFNKIRYKAGQFLTVKIPIKNKIEKRAYSFSSSPVTDNFLKITVKKVEKGLVSSYICDTLKPGQKIEIEKPAGSFYVVPNKNTQFNYILFAAGSGITPIFSIIKTVLEKEPLSKIILIYANRNEESTIFKKAIENLEEKYPNSFAVEHILEKKSSKKPNYHQDLLNKELVDNILKKHHATYEKGNYMMCGPHGFMDKAKEILLERGITRDKIKLEAFNTNLITSSDAKKLESAVTIYHDNKKHILDIKGDKTILQAAMANNIMLPYSCRSGMCSSCKAKCISGTVKMIDGHFLSEEEVEEGHILTCISFPRSNNVSISFIND</sequence>
<protein>
    <submittedName>
        <fullName evidence="11">Nitric oxide dioxygenase</fullName>
    </submittedName>
</protein>
<dbReference type="InterPro" id="IPR006058">
    <property type="entry name" value="2Fe2S_fd_BS"/>
</dbReference>
<dbReference type="Gene3D" id="2.40.30.10">
    <property type="entry name" value="Translation factors"/>
    <property type="match status" value="1"/>
</dbReference>
<dbReference type="Pfam" id="PF00111">
    <property type="entry name" value="Fer2"/>
    <property type="match status" value="1"/>
</dbReference>
<dbReference type="Proteomes" id="UP000076715">
    <property type="component" value="Unassembled WGS sequence"/>
</dbReference>
<proteinExistence type="predicted"/>
<dbReference type="InterPro" id="IPR001041">
    <property type="entry name" value="2Fe-2S_ferredoxin-type"/>
</dbReference>
<keyword evidence="12" id="KW-1185">Reference proteome</keyword>
<dbReference type="STRING" id="1642818.AWE51_20165"/>
<evidence type="ECO:0000259" key="10">
    <source>
        <dbReference type="PROSITE" id="PS51384"/>
    </source>
</evidence>
<dbReference type="PROSITE" id="PS00197">
    <property type="entry name" value="2FE2S_FER_1"/>
    <property type="match status" value="1"/>
</dbReference>
<keyword evidence="7" id="KW-0408">Iron</keyword>
<dbReference type="GO" id="GO:0051213">
    <property type="term" value="F:dioxygenase activity"/>
    <property type="evidence" value="ECO:0007669"/>
    <property type="project" value="UniProtKB-KW"/>
</dbReference>
<comment type="caution">
    <text evidence="11">The sequence shown here is derived from an EMBL/GenBank/DDBJ whole genome shotgun (WGS) entry which is preliminary data.</text>
</comment>
<dbReference type="InterPro" id="IPR039261">
    <property type="entry name" value="FNR_nucleotide-bd"/>
</dbReference>
<dbReference type="CDD" id="cd00207">
    <property type="entry name" value="fer2"/>
    <property type="match status" value="1"/>
</dbReference>
<evidence type="ECO:0000256" key="1">
    <source>
        <dbReference type="ARBA" id="ARBA00001974"/>
    </source>
</evidence>
<dbReference type="OrthoDB" id="9789468at2"/>
<dbReference type="InterPro" id="IPR008333">
    <property type="entry name" value="Cbr1-like_FAD-bd_dom"/>
</dbReference>
<evidence type="ECO:0000256" key="8">
    <source>
        <dbReference type="ARBA" id="ARBA00023014"/>
    </source>
</evidence>
<dbReference type="PROSITE" id="PS51384">
    <property type="entry name" value="FAD_FR"/>
    <property type="match status" value="1"/>
</dbReference>
<dbReference type="InterPro" id="IPR036010">
    <property type="entry name" value="2Fe-2S_ferredoxin-like_sf"/>
</dbReference>
<dbReference type="EMBL" id="LQRT01000003">
    <property type="protein sequence ID" value="KZS41858.1"/>
    <property type="molecule type" value="Genomic_DNA"/>
</dbReference>
<dbReference type="InterPro" id="IPR001433">
    <property type="entry name" value="OxRdtase_FAD/NAD-bd"/>
</dbReference>
<evidence type="ECO:0000256" key="4">
    <source>
        <dbReference type="ARBA" id="ARBA00022723"/>
    </source>
</evidence>
<keyword evidence="11" id="KW-0223">Dioxygenase</keyword>
<keyword evidence="3" id="KW-0001">2Fe-2S</keyword>
<dbReference type="SUPFAM" id="SSF52343">
    <property type="entry name" value="Ferredoxin reductase-like, C-terminal NADP-linked domain"/>
    <property type="match status" value="1"/>
</dbReference>
<evidence type="ECO:0000313" key="11">
    <source>
        <dbReference type="EMBL" id="KZS41858.1"/>
    </source>
</evidence>
<evidence type="ECO:0000259" key="9">
    <source>
        <dbReference type="PROSITE" id="PS51085"/>
    </source>
</evidence>
<evidence type="ECO:0000256" key="7">
    <source>
        <dbReference type="ARBA" id="ARBA00023004"/>
    </source>
</evidence>
<dbReference type="InterPro" id="IPR017927">
    <property type="entry name" value="FAD-bd_FR_type"/>
</dbReference>
<evidence type="ECO:0000256" key="6">
    <source>
        <dbReference type="ARBA" id="ARBA00023002"/>
    </source>
</evidence>
<dbReference type="SUPFAM" id="SSF63380">
    <property type="entry name" value="Riboflavin synthase domain-like"/>
    <property type="match status" value="1"/>
</dbReference>
<dbReference type="InterPro" id="IPR001709">
    <property type="entry name" value="Flavoprot_Pyr_Nucl_cyt_Rdtase"/>
</dbReference>
<dbReference type="CDD" id="cd06214">
    <property type="entry name" value="PA_degradation_oxidoreductase_like"/>
    <property type="match status" value="1"/>
</dbReference>
<keyword evidence="5" id="KW-0274">FAD</keyword>
<evidence type="ECO:0000313" key="12">
    <source>
        <dbReference type="Proteomes" id="UP000076715"/>
    </source>
</evidence>
<reference evidence="11 12" key="1">
    <citation type="submission" date="2016-01" db="EMBL/GenBank/DDBJ databases">
        <title>The draft genome sequence of Aquimarina sp. RZW4-3-2.</title>
        <authorList>
            <person name="Wang Y."/>
        </authorList>
    </citation>
    <scope>NUCLEOTIDE SEQUENCE [LARGE SCALE GENOMIC DNA]</scope>
    <source>
        <strain evidence="11 12">RZW4-3-2</strain>
    </source>
</reference>
<dbReference type="Pfam" id="PF00970">
    <property type="entry name" value="FAD_binding_6"/>
    <property type="match status" value="1"/>
</dbReference>
<feature type="domain" description="FAD-binding FR-type" evidence="10">
    <location>
        <begin position="1"/>
        <end position="102"/>
    </location>
</feature>
<keyword evidence="2" id="KW-0285">Flavoprotein</keyword>
<dbReference type="PANTHER" id="PTHR47354">
    <property type="entry name" value="NADH OXIDOREDUCTASE HCR"/>
    <property type="match status" value="1"/>
</dbReference>
<dbReference type="PANTHER" id="PTHR47354:SF8">
    <property type="entry name" value="1,2-PHENYLACETYL-COA EPOXIDASE, SUBUNIT E"/>
    <property type="match status" value="1"/>
</dbReference>
<dbReference type="RefSeq" id="WP_066311293.1">
    <property type="nucleotide sequence ID" value="NZ_LQRT01000003.1"/>
</dbReference>
<dbReference type="GO" id="GO:0046872">
    <property type="term" value="F:metal ion binding"/>
    <property type="evidence" value="ECO:0007669"/>
    <property type="project" value="UniProtKB-KW"/>
</dbReference>
<gene>
    <name evidence="11" type="ORF">AWE51_20165</name>
</gene>
<accession>A0A162DKM9</accession>
<dbReference type="Gene3D" id="3.40.50.80">
    <property type="entry name" value="Nucleotide-binding domain of ferredoxin-NADP reductase (FNR) module"/>
    <property type="match status" value="1"/>
</dbReference>
<dbReference type="AlphaFoldDB" id="A0A162DKM9"/>
<dbReference type="PRINTS" id="PR00371">
    <property type="entry name" value="FPNCR"/>
</dbReference>
<dbReference type="Gene3D" id="3.10.20.30">
    <property type="match status" value="1"/>
</dbReference>
<dbReference type="GO" id="GO:0051537">
    <property type="term" value="F:2 iron, 2 sulfur cluster binding"/>
    <property type="evidence" value="ECO:0007669"/>
    <property type="project" value="UniProtKB-KW"/>
</dbReference>
<dbReference type="Pfam" id="PF00175">
    <property type="entry name" value="NAD_binding_1"/>
    <property type="match status" value="1"/>
</dbReference>
<keyword evidence="6" id="KW-0560">Oxidoreductase</keyword>
<name>A0A162DKM9_9FLAO</name>
<dbReference type="InterPro" id="IPR012675">
    <property type="entry name" value="Beta-grasp_dom_sf"/>
</dbReference>
<dbReference type="PRINTS" id="PR00406">
    <property type="entry name" value="CYTB5RDTASE"/>
</dbReference>
<dbReference type="SUPFAM" id="SSF54292">
    <property type="entry name" value="2Fe-2S ferredoxin-like"/>
    <property type="match status" value="1"/>
</dbReference>
<organism evidence="11 12">
    <name type="scientific">Aquimarina aggregata</name>
    <dbReference type="NCBI Taxonomy" id="1642818"/>
    <lineage>
        <taxon>Bacteria</taxon>
        <taxon>Pseudomonadati</taxon>
        <taxon>Bacteroidota</taxon>
        <taxon>Flavobacteriia</taxon>
        <taxon>Flavobacteriales</taxon>
        <taxon>Flavobacteriaceae</taxon>
        <taxon>Aquimarina</taxon>
    </lineage>
</organism>
<keyword evidence="8" id="KW-0411">Iron-sulfur</keyword>
<dbReference type="PROSITE" id="PS51085">
    <property type="entry name" value="2FE2S_FER_2"/>
    <property type="match status" value="1"/>
</dbReference>